<keyword evidence="1" id="KW-1133">Transmembrane helix</keyword>
<accession>A0A4S8KNX6</accession>
<organism evidence="2 3">
    <name type="scientific">Dendrothele bispora (strain CBS 962.96)</name>
    <dbReference type="NCBI Taxonomy" id="1314807"/>
    <lineage>
        <taxon>Eukaryota</taxon>
        <taxon>Fungi</taxon>
        <taxon>Dikarya</taxon>
        <taxon>Basidiomycota</taxon>
        <taxon>Agaricomycotina</taxon>
        <taxon>Agaricomycetes</taxon>
        <taxon>Agaricomycetidae</taxon>
        <taxon>Agaricales</taxon>
        <taxon>Agaricales incertae sedis</taxon>
        <taxon>Dendrothele</taxon>
    </lineage>
</organism>
<feature type="transmembrane region" description="Helical" evidence="1">
    <location>
        <begin position="103"/>
        <end position="125"/>
    </location>
</feature>
<keyword evidence="3" id="KW-1185">Reference proteome</keyword>
<gene>
    <name evidence="2" type="ORF">K435DRAFT_812505</name>
</gene>
<proteinExistence type="predicted"/>
<keyword evidence="1" id="KW-0812">Transmembrane</keyword>
<evidence type="ECO:0000313" key="2">
    <source>
        <dbReference type="EMBL" id="THU77384.1"/>
    </source>
</evidence>
<name>A0A4S8KNX6_DENBC</name>
<dbReference type="AlphaFoldDB" id="A0A4S8KNX6"/>
<evidence type="ECO:0000256" key="1">
    <source>
        <dbReference type="SAM" id="Phobius"/>
    </source>
</evidence>
<protein>
    <submittedName>
        <fullName evidence="2">Uncharacterized protein</fullName>
    </submittedName>
</protein>
<keyword evidence="1" id="KW-0472">Membrane</keyword>
<evidence type="ECO:0000313" key="3">
    <source>
        <dbReference type="Proteomes" id="UP000297245"/>
    </source>
</evidence>
<reference evidence="2 3" key="1">
    <citation type="journal article" date="2019" name="Nat. Ecol. Evol.">
        <title>Megaphylogeny resolves global patterns of mushroom evolution.</title>
        <authorList>
            <person name="Varga T."/>
            <person name="Krizsan K."/>
            <person name="Foldi C."/>
            <person name="Dima B."/>
            <person name="Sanchez-Garcia M."/>
            <person name="Sanchez-Ramirez S."/>
            <person name="Szollosi G.J."/>
            <person name="Szarkandi J.G."/>
            <person name="Papp V."/>
            <person name="Albert L."/>
            <person name="Andreopoulos W."/>
            <person name="Angelini C."/>
            <person name="Antonin V."/>
            <person name="Barry K.W."/>
            <person name="Bougher N.L."/>
            <person name="Buchanan P."/>
            <person name="Buyck B."/>
            <person name="Bense V."/>
            <person name="Catcheside P."/>
            <person name="Chovatia M."/>
            <person name="Cooper J."/>
            <person name="Damon W."/>
            <person name="Desjardin D."/>
            <person name="Finy P."/>
            <person name="Geml J."/>
            <person name="Haridas S."/>
            <person name="Hughes K."/>
            <person name="Justo A."/>
            <person name="Karasinski D."/>
            <person name="Kautmanova I."/>
            <person name="Kiss B."/>
            <person name="Kocsube S."/>
            <person name="Kotiranta H."/>
            <person name="LaButti K.M."/>
            <person name="Lechner B.E."/>
            <person name="Liimatainen K."/>
            <person name="Lipzen A."/>
            <person name="Lukacs Z."/>
            <person name="Mihaltcheva S."/>
            <person name="Morgado L.N."/>
            <person name="Niskanen T."/>
            <person name="Noordeloos M.E."/>
            <person name="Ohm R.A."/>
            <person name="Ortiz-Santana B."/>
            <person name="Ovrebo C."/>
            <person name="Racz N."/>
            <person name="Riley R."/>
            <person name="Savchenko A."/>
            <person name="Shiryaev A."/>
            <person name="Soop K."/>
            <person name="Spirin V."/>
            <person name="Szebenyi C."/>
            <person name="Tomsovsky M."/>
            <person name="Tulloss R.E."/>
            <person name="Uehling J."/>
            <person name="Grigoriev I.V."/>
            <person name="Vagvolgyi C."/>
            <person name="Papp T."/>
            <person name="Martin F.M."/>
            <person name="Miettinen O."/>
            <person name="Hibbett D.S."/>
            <person name="Nagy L.G."/>
        </authorList>
    </citation>
    <scope>NUCLEOTIDE SEQUENCE [LARGE SCALE GENOMIC DNA]</scope>
    <source>
        <strain evidence="2 3">CBS 962.96</strain>
    </source>
</reference>
<sequence length="151" mass="17205">MGTFRRKVIEFLKFKPVSGWYFPIGNPDPRVQPAGYSNFGYLNVIILEFGQNLLSNCRNLVLGRINNKNIFVKQYLVPAGFHTGNLAGNPALPVSALSLILNLVHWVYMLLKLFIFSWFQLLSLVGKNPELSKKLDSFKPHEIAPEDGYHR</sequence>
<dbReference type="EMBL" id="ML180457">
    <property type="protein sequence ID" value="THU77384.1"/>
    <property type="molecule type" value="Genomic_DNA"/>
</dbReference>
<dbReference type="Proteomes" id="UP000297245">
    <property type="component" value="Unassembled WGS sequence"/>
</dbReference>